<dbReference type="Proteomes" id="UP001255856">
    <property type="component" value="Unassembled WGS sequence"/>
</dbReference>
<proteinExistence type="predicted"/>
<evidence type="ECO:0000313" key="8">
    <source>
        <dbReference type="Proteomes" id="UP001255856"/>
    </source>
</evidence>
<dbReference type="AlphaFoldDB" id="A0AAD9MNB4"/>
<protein>
    <recommendedName>
        <fullName evidence="2">tRNA (guanine(46)-N(7))-methyltransferase</fullName>
        <ecNumber evidence="2">2.1.1.33</ecNumber>
    </recommendedName>
</protein>
<dbReference type="PROSITE" id="PS51625">
    <property type="entry name" value="SAM_MT_TRMB"/>
    <property type="match status" value="1"/>
</dbReference>
<organism evidence="7 8">
    <name type="scientific">Prototheca wickerhamii</name>
    <dbReference type="NCBI Taxonomy" id="3111"/>
    <lineage>
        <taxon>Eukaryota</taxon>
        <taxon>Viridiplantae</taxon>
        <taxon>Chlorophyta</taxon>
        <taxon>core chlorophytes</taxon>
        <taxon>Trebouxiophyceae</taxon>
        <taxon>Chlorellales</taxon>
        <taxon>Chlorellaceae</taxon>
        <taxon>Prototheca</taxon>
    </lineage>
</organism>
<evidence type="ECO:0000313" key="7">
    <source>
        <dbReference type="EMBL" id="KAK2078391.1"/>
    </source>
</evidence>
<evidence type="ECO:0000256" key="4">
    <source>
        <dbReference type="ARBA" id="ARBA00022679"/>
    </source>
</evidence>
<dbReference type="EC" id="2.1.1.33" evidence="2"/>
<dbReference type="PANTHER" id="PTHR23417:SF21">
    <property type="entry name" value="TRNA (GUANINE-N(7)-)-METHYLTRANSFERASE"/>
    <property type="match status" value="1"/>
</dbReference>
<evidence type="ECO:0000256" key="5">
    <source>
        <dbReference type="ARBA" id="ARBA00022691"/>
    </source>
</evidence>
<dbReference type="GO" id="GO:0043527">
    <property type="term" value="C:tRNA methyltransferase complex"/>
    <property type="evidence" value="ECO:0007669"/>
    <property type="project" value="TreeGrafter"/>
</dbReference>
<dbReference type="SUPFAM" id="SSF53335">
    <property type="entry name" value="S-adenosyl-L-methionine-dependent methyltransferases"/>
    <property type="match status" value="1"/>
</dbReference>
<keyword evidence="8" id="KW-1185">Reference proteome</keyword>
<evidence type="ECO:0000256" key="2">
    <source>
        <dbReference type="ARBA" id="ARBA00011977"/>
    </source>
</evidence>
<evidence type="ECO:0000256" key="1">
    <source>
        <dbReference type="ARBA" id="ARBA00000142"/>
    </source>
</evidence>
<comment type="catalytic activity">
    <reaction evidence="1">
        <text>guanosine(46) in tRNA + S-adenosyl-L-methionine = N(7)-methylguanosine(46) in tRNA + S-adenosyl-L-homocysteine</text>
        <dbReference type="Rhea" id="RHEA:42708"/>
        <dbReference type="Rhea" id="RHEA-COMP:10188"/>
        <dbReference type="Rhea" id="RHEA-COMP:10189"/>
        <dbReference type="ChEBI" id="CHEBI:57856"/>
        <dbReference type="ChEBI" id="CHEBI:59789"/>
        <dbReference type="ChEBI" id="CHEBI:74269"/>
        <dbReference type="ChEBI" id="CHEBI:74480"/>
        <dbReference type="EC" id="2.1.1.33"/>
    </reaction>
</comment>
<sequence>MGSQHPAITDDTIFPGLGLNEKLFSEVGSHRRGRQHVNPLKLDLMSPPGPMDWPLLFSNPHLPLVVDVGSGYGRFCLAMAKVEEEGGVPHNYLGIEIRDAAVDRANEWASALGLAGRVRFLLANATLFLDQILDSYPAPIDLITIQYPDPQFKRRHRKRRIVQPSLVDAAARRLAPGGRVLLQSDVLEVGAEWVAGKVAEDMRDHFAANSAFELESGHGEPRAVFFHASTNGIEKNSDMEQDTSKGIKSPRFRDGGWLHNNPLVCVKTVPTEREVLTLARGDPVFRVLVEKRADQSRA</sequence>
<reference evidence="7" key="1">
    <citation type="submission" date="2021-01" db="EMBL/GenBank/DDBJ databases">
        <authorList>
            <person name="Eckstrom K.M.E."/>
        </authorList>
    </citation>
    <scope>NUCLEOTIDE SEQUENCE</scope>
    <source>
        <strain evidence="7">UVCC 0001</strain>
    </source>
</reference>
<keyword evidence="4" id="KW-0808">Transferase</keyword>
<dbReference type="GO" id="GO:0008176">
    <property type="term" value="F:tRNA (guanine(46)-N7)-methyltransferase activity"/>
    <property type="evidence" value="ECO:0007669"/>
    <property type="project" value="UniProtKB-EC"/>
</dbReference>
<dbReference type="InterPro" id="IPR029063">
    <property type="entry name" value="SAM-dependent_MTases_sf"/>
</dbReference>
<name>A0AAD9MNB4_PROWI</name>
<dbReference type="InterPro" id="IPR003358">
    <property type="entry name" value="tRNA_(Gua-N-7)_MeTrfase_Trmb"/>
</dbReference>
<evidence type="ECO:0000256" key="3">
    <source>
        <dbReference type="ARBA" id="ARBA00022603"/>
    </source>
</evidence>
<accession>A0AAD9MNB4</accession>
<evidence type="ECO:0000256" key="6">
    <source>
        <dbReference type="ARBA" id="ARBA00022694"/>
    </source>
</evidence>
<dbReference type="Gene3D" id="3.40.50.150">
    <property type="entry name" value="Vaccinia Virus protein VP39"/>
    <property type="match status" value="1"/>
</dbReference>
<comment type="caution">
    <text evidence="7">The sequence shown here is derived from an EMBL/GenBank/DDBJ whole genome shotgun (WGS) entry which is preliminary data.</text>
</comment>
<keyword evidence="6" id="KW-0819">tRNA processing</keyword>
<keyword evidence="3" id="KW-0489">Methyltransferase</keyword>
<dbReference type="Pfam" id="PF02390">
    <property type="entry name" value="Methyltransf_4"/>
    <property type="match status" value="1"/>
</dbReference>
<gene>
    <name evidence="7" type="ORF">QBZ16_003231</name>
</gene>
<dbReference type="EMBL" id="JASFZW010000004">
    <property type="protein sequence ID" value="KAK2078391.1"/>
    <property type="molecule type" value="Genomic_DNA"/>
</dbReference>
<dbReference type="PANTHER" id="PTHR23417">
    <property type="entry name" value="3-DEOXY-D-MANNO-OCTULOSONIC-ACID TRANSFERASE/TRNA GUANINE-N 7 - -METHYLTRANSFERASE"/>
    <property type="match status" value="1"/>
</dbReference>
<keyword evidence="5" id="KW-0949">S-adenosyl-L-methionine</keyword>
<dbReference type="CDD" id="cd02440">
    <property type="entry name" value="AdoMet_MTases"/>
    <property type="match status" value="1"/>
</dbReference>